<dbReference type="InterPro" id="IPR001296">
    <property type="entry name" value="Glyco_trans_1"/>
</dbReference>
<organism evidence="3">
    <name type="scientific">uncultured Gemmatimonadota bacterium</name>
    <dbReference type="NCBI Taxonomy" id="203437"/>
    <lineage>
        <taxon>Bacteria</taxon>
        <taxon>Pseudomonadati</taxon>
        <taxon>Gemmatimonadota</taxon>
        <taxon>environmental samples</taxon>
    </lineage>
</organism>
<dbReference type="EMBL" id="CADCTV010000773">
    <property type="protein sequence ID" value="CAA9360261.1"/>
    <property type="molecule type" value="Genomic_DNA"/>
</dbReference>
<keyword evidence="3" id="KW-0808">Transferase</keyword>
<evidence type="ECO:0000259" key="2">
    <source>
        <dbReference type="Pfam" id="PF13439"/>
    </source>
</evidence>
<dbReference type="GO" id="GO:0016757">
    <property type="term" value="F:glycosyltransferase activity"/>
    <property type="evidence" value="ECO:0007669"/>
    <property type="project" value="InterPro"/>
</dbReference>
<dbReference type="PANTHER" id="PTHR12526:SF618">
    <property type="entry name" value="GLYCOSYLTRANSFERASE, FAMILY 4"/>
    <property type="match status" value="1"/>
</dbReference>
<dbReference type="CDD" id="cd03801">
    <property type="entry name" value="GT4_PimA-like"/>
    <property type="match status" value="1"/>
</dbReference>
<proteinExistence type="predicted"/>
<dbReference type="PANTHER" id="PTHR12526">
    <property type="entry name" value="GLYCOSYLTRANSFERASE"/>
    <property type="match status" value="1"/>
</dbReference>
<dbReference type="SUPFAM" id="SSF53756">
    <property type="entry name" value="UDP-Glycosyltransferase/glycogen phosphorylase"/>
    <property type="match status" value="1"/>
</dbReference>
<reference evidence="3" key="1">
    <citation type="submission" date="2020-02" db="EMBL/GenBank/DDBJ databases">
        <authorList>
            <person name="Meier V. D."/>
        </authorList>
    </citation>
    <scope>NUCLEOTIDE SEQUENCE</scope>
    <source>
        <strain evidence="3">AVDCRST_MAG89</strain>
    </source>
</reference>
<protein>
    <submittedName>
        <fullName evidence="3">Glycosyl transferase, group 1</fullName>
    </submittedName>
</protein>
<name>A0A6J4MIG8_9BACT</name>
<dbReference type="Gene3D" id="3.40.50.2000">
    <property type="entry name" value="Glycogen Phosphorylase B"/>
    <property type="match status" value="2"/>
</dbReference>
<evidence type="ECO:0000259" key="1">
    <source>
        <dbReference type="Pfam" id="PF00534"/>
    </source>
</evidence>
<feature type="domain" description="Glycosyl transferase family 1" evidence="1">
    <location>
        <begin position="187"/>
        <end position="332"/>
    </location>
</feature>
<feature type="domain" description="Glycosyltransferase subfamily 4-like N-terminal" evidence="2">
    <location>
        <begin position="17"/>
        <end position="177"/>
    </location>
</feature>
<sequence>MKILVLNWQDLANPQSGGAEIHLHEIFGRLARRGHTVHALVSGWPGAPARAQADGMEIHRAGGRNTFSLAAPAYYRKHLASQPWDVVVEDLNKVPLFTPFWVRRPLVLLVHHLFGATAFREASVPFAAATWLLERPIPRVYRGLPTQAVSESTVDDLVSRGLRRSDITVIHNGVDLAFFSPDPSLPRAPEPTFLYVGRLKKYKRIDLTIEAVHRLKERGHPARLRIAGRGDDEPNLRALVDRLGVGDRVSFEGFVSEERKRELLRTSWANVLPSPKEGWGITNVEAGACGTPAVAADSPGLRESVVHGETGLLVPYGDASALADALASLTAERVAGLGAAARRFAEGLSWDRAAERTEAHLADVAERASPHPPR</sequence>
<dbReference type="Pfam" id="PF13439">
    <property type="entry name" value="Glyco_transf_4"/>
    <property type="match status" value="1"/>
</dbReference>
<evidence type="ECO:0000313" key="3">
    <source>
        <dbReference type="EMBL" id="CAA9360261.1"/>
    </source>
</evidence>
<dbReference type="InterPro" id="IPR028098">
    <property type="entry name" value="Glyco_trans_4-like_N"/>
</dbReference>
<dbReference type="Pfam" id="PF00534">
    <property type="entry name" value="Glycos_transf_1"/>
    <property type="match status" value="1"/>
</dbReference>
<accession>A0A6J4MIG8</accession>
<gene>
    <name evidence="3" type="ORF">AVDCRST_MAG89-3698</name>
</gene>
<dbReference type="AlphaFoldDB" id="A0A6J4MIG8"/>